<reference evidence="4 5" key="1">
    <citation type="journal article" date="2021" name="Arch. Microbiol.">
        <title>Myceligenerans indicum sp. nov., an actinobacterium isolated from mangrove sediment of Sundarbans, India.</title>
        <authorList>
            <person name="Asha K."/>
            <person name="Bhadury P."/>
        </authorList>
    </citation>
    <scope>NUCLEOTIDE SEQUENCE [LARGE SCALE GENOMIC DNA]</scope>
    <source>
        <strain evidence="4 5">I2</strain>
    </source>
</reference>
<comment type="caution">
    <text evidence="4">The sequence shown here is derived from an EMBL/GenBank/DDBJ whole genome shotgun (WGS) entry which is preliminary data.</text>
</comment>
<dbReference type="CDD" id="cd00161">
    <property type="entry name" value="beta-trefoil_Ricin-like"/>
    <property type="match status" value="1"/>
</dbReference>
<dbReference type="InterPro" id="IPR000421">
    <property type="entry name" value="FA58C"/>
</dbReference>
<dbReference type="InterPro" id="IPR011081">
    <property type="entry name" value="Big_4"/>
</dbReference>
<feature type="domain" description="F5/8 type C" evidence="3">
    <location>
        <begin position="848"/>
        <end position="997"/>
    </location>
</feature>
<keyword evidence="2" id="KW-0732">Signal</keyword>
<evidence type="ECO:0000256" key="1">
    <source>
        <dbReference type="SAM" id="MobiDB-lite"/>
    </source>
</evidence>
<proteinExistence type="predicted"/>
<dbReference type="InterPro" id="IPR017853">
    <property type="entry name" value="GH"/>
</dbReference>
<dbReference type="SUPFAM" id="SSF51445">
    <property type="entry name" value="(Trans)glycosidases"/>
    <property type="match status" value="1"/>
</dbReference>
<dbReference type="Gene3D" id="3.20.20.80">
    <property type="entry name" value="Glycosidases"/>
    <property type="match status" value="1"/>
</dbReference>
<dbReference type="EMBL" id="JABBYC010000001">
    <property type="protein sequence ID" value="MBL0884776.1"/>
    <property type="molecule type" value="Genomic_DNA"/>
</dbReference>
<accession>A0ABS1LEU1</accession>
<dbReference type="InterPro" id="IPR039514">
    <property type="entry name" value="6GAL-like"/>
</dbReference>
<dbReference type="RefSeq" id="WP_201844608.1">
    <property type="nucleotide sequence ID" value="NZ_JABBYC010000001.1"/>
</dbReference>
<dbReference type="InterPro" id="IPR008979">
    <property type="entry name" value="Galactose-bd-like_sf"/>
</dbReference>
<protein>
    <recommendedName>
        <fullName evidence="3">F5/8 type C domain-containing protein</fullName>
    </recommendedName>
</protein>
<sequence length="1002" mass="105644">MLTSRASRPWLAIPAAIALTAATAGGLAVAEPAPPSADAVETVTVRPDPSYAGGEWEGWGSSLVWSANATGDYPDEIRDRLVDLTYGHDGLNLNIARYNIGGGNAPGVRDDYMKTGATMPGWWQAPEGIGVDDRDWWDPDNPDDWNWDADANQRWWVDAIKGNVTRWEAFSNSPPWFQTVSGYVSGGFDGNDEQLRQDTLDDFATYLVRVMEHVEEAHGIEFDTVNPLNEPNTNYWSTTLGADGQPVGGRQEGAHAGPERQAEAVEALAAELAKPGTSTDAKISAPDETNPGKFLSDWRGWSDAARDSVAQLNVHTYGTGQRTGARDVAKGAAKPLWMSEVEGNWGPPSDYETMAPGLGIADRITDDLRELEPTAWVLWQPIEDYDAQIAGGGNWGSIQVPFSCDADDTLETCPIRLNSKFDTIRNFTHYITPGDHLVATNDTDSTAAVRGDGTGVTLVHVNPRQDARAVTIDLSGFRDISSGATVTPVVTSAAGALVAGEPVAVSGTSATLEVPGESVTTFLVDGVSGVARDAALAQDGHAYRFVGAASGLALAPGDDGGLVIRDTAGSDRDQLWTLERVRDAYGRGVGHRPVESHRAWYDVVNVATGERLAVRDGDLVTEAPSAGTDGPGTGRRPAPDAAASWMLSTTGDGSYTLVNVATGLLPDVWGDARSDGAKVGLYTPTAGSNQRWTVFDETPSGTVPVDLFTVPGLAPELPESVTGVFRDGERGELPVTWDDVDPSAWDETGTVEVAGTAVGPDGSRVPAVAEVLVDTIDTTEPATARTYAGGEPELPGTVTGVGATGIRVELPVTWGPGGPYDVVGTVVVDGEATLPDGATIAATAEVTVTEPETGNLATADGVTVSSTYTEPGYSEAGLRNGVFEEKAWSNWRSGTKNPSDTLTFELGKDRDVTGAVVHFWRDGGNRSWAETVRVEVRDGSGVWVPAGPEVAVDGDVDGHPVTEVVLGETIRTDAVRVILDQFDGGYTTAGEVEILGLVPAQG</sequence>
<dbReference type="Pfam" id="PF14200">
    <property type="entry name" value="RicinB_lectin_2"/>
    <property type="match status" value="1"/>
</dbReference>
<dbReference type="PROSITE" id="PS50022">
    <property type="entry name" value="FA58C_3"/>
    <property type="match status" value="1"/>
</dbReference>
<dbReference type="SUPFAM" id="SSF50370">
    <property type="entry name" value="Ricin B-like lectins"/>
    <property type="match status" value="1"/>
</dbReference>
<evidence type="ECO:0000313" key="4">
    <source>
        <dbReference type="EMBL" id="MBL0884776.1"/>
    </source>
</evidence>
<feature type="region of interest" description="Disordered" evidence="1">
    <location>
        <begin position="618"/>
        <end position="640"/>
    </location>
</feature>
<dbReference type="InterPro" id="IPR000772">
    <property type="entry name" value="Ricin_B_lectin"/>
</dbReference>
<dbReference type="Pfam" id="PF14587">
    <property type="entry name" value="Glyco_hydr_30_2"/>
    <property type="match status" value="1"/>
</dbReference>
<name>A0ABS1LEU1_9MICO</name>
<dbReference type="Gene3D" id="2.60.120.260">
    <property type="entry name" value="Galactose-binding domain-like"/>
    <property type="match status" value="1"/>
</dbReference>
<dbReference type="InterPro" id="IPR039743">
    <property type="entry name" value="6GAL/EXGAL"/>
</dbReference>
<dbReference type="Pfam" id="PF07532">
    <property type="entry name" value="Big_4"/>
    <property type="match status" value="1"/>
</dbReference>
<dbReference type="Pfam" id="PF00754">
    <property type="entry name" value="F5_F8_type_C"/>
    <property type="match status" value="1"/>
</dbReference>
<dbReference type="InterPro" id="IPR035992">
    <property type="entry name" value="Ricin_B-like_lectins"/>
</dbReference>
<evidence type="ECO:0000259" key="3">
    <source>
        <dbReference type="PROSITE" id="PS50022"/>
    </source>
</evidence>
<dbReference type="InterPro" id="IPR013780">
    <property type="entry name" value="Glyco_hydro_b"/>
</dbReference>
<dbReference type="Gene3D" id="2.60.40.1180">
    <property type="entry name" value="Golgi alpha-mannosidase II"/>
    <property type="match status" value="1"/>
</dbReference>
<evidence type="ECO:0000313" key="5">
    <source>
        <dbReference type="Proteomes" id="UP000675409"/>
    </source>
</evidence>
<dbReference type="Proteomes" id="UP000675409">
    <property type="component" value="Unassembled WGS sequence"/>
</dbReference>
<dbReference type="Gene3D" id="2.80.10.50">
    <property type="match status" value="1"/>
</dbReference>
<dbReference type="SUPFAM" id="SSF49785">
    <property type="entry name" value="Galactose-binding domain-like"/>
    <property type="match status" value="1"/>
</dbReference>
<dbReference type="PANTHER" id="PTHR42767">
    <property type="entry name" value="ENDO-BETA-1,6-GALACTANASE"/>
    <property type="match status" value="1"/>
</dbReference>
<dbReference type="PANTHER" id="PTHR42767:SF1">
    <property type="entry name" value="ENDO-BETA-1,6-GALACTANASE-LIKE DOMAIN-CONTAINING PROTEIN"/>
    <property type="match status" value="1"/>
</dbReference>
<dbReference type="PROSITE" id="PS50231">
    <property type="entry name" value="RICIN_B_LECTIN"/>
    <property type="match status" value="1"/>
</dbReference>
<evidence type="ECO:0000256" key="2">
    <source>
        <dbReference type="SAM" id="SignalP"/>
    </source>
</evidence>
<feature type="chain" id="PRO_5045716376" description="F5/8 type C domain-containing protein" evidence="2">
    <location>
        <begin position="31"/>
        <end position="1002"/>
    </location>
</feature>
<gene>
    <name evidence="4" type="ORF">HGK34_00515</name>
</gene>
<organism evidence="4 5">
    <name type="scientific">Myceligenerans indicum</name>
    <dbReference type="NCBI Taxonomy" id="2593663"/>
    <lineage>
        <taxon>Bacteria</taxon>
        <taxon>Bacillati</taxon>
        <taxon>Actinomycetota</taxon>
        <taxon>Actinomycetes</taxon>
        <taxon>Micrococcales</taxon>
        <taxon>Promicromonosporaceae</taxon>
        <taxon>Myceligenerans</taxon>
    </lineage>
</organism>
<feature type="signal peptide" evidence="2">
    <location>
        <begin position="1"/>
        <end position="30"/>
    </location>
</feature>
<keyword evidence="5" id="KW-1185">Reference proteome</keyword>